<accession>A0A6S6QZE5</accession>
<organism evidence="1 2">
    <name type="scientific">Anaerocolumna cellulosilytica</name>
    <dbReference type="NCBI Taxonomy" id="433286"/>
    <lineage>
        <taxon>Bacteria</taxon>
        <taxon>Bacillati</taxon>
        <taxon>Bacillota</taxon>
        <taxon>Clostridia</taxon>
        <taxon>Lachnospirales</taxon>
        <taxon>Lachnospiraceae</taxon>
        <taxon>Anaerocolumna</taxon>
    </lineage>
</organism>
<dbReference type="Proteomes" id="UP000515561">
    <property type="component" value="Chromosome"/>
</dbReference>
<keyword evidence="2" id="KW-1185">Reference proteome</keyword>
<name>A0A6S6QZE5_9FIRM</name>
<dbReference type="AlphaFoldDB" id="A0A6S6QZE5"/>
<evidence type="ECO:0000313" key="2">
    <source>
        <dbReference type="Proteomes" id="UP000515561"/>
    </source>
</evidence>
<sequence length="226" mass="26523">MLRILKWEFIRRLREQGIFYVVLVIISGSLYILKDVDRTKDFLPAMGSLYGGFLYVLINIFSILYLIYGVRKPVHTVEHLSYLSIYKVLGAKLINNGIFYFFMYFGLKFLERGLSFYNTENVRYLVIGVPFDSFAYQFSFILPCAVLLLYLILMSFSLTKQFPLISMFIVLGILMWVVYITGFGNPIRQYLMLQHDNVGYIVNILVFSILFYSCCKLYEKKFELSV</sequence>
<proteinExistence type="predicted"/>
<dbReference type="EMBL" id="AP023367">
    <property type="protein sequence ID" value="BCJ96024.1"/>
    <property type="molecule type" value="Genomic_DNA"/>
</dbReference>
<dbReference type="KEGG" id="acel:acsn021_35930"/>
<reference evidence="1 2" key="1">
    <citation type="journal article" date="2016" name="Int. J. Syst. Evol. Microbiol.">
        <title>Descriptions of Anaerotaenia torta gen. nov., sp. nov. and Anaerocolumna cellulosilytica gen. nov., sp. nov. isolated from a methanogenic reactor of cattle waste.</title>
        <authorList>
            <person name="Uek A."/>
            <person name="Ohtaki Y."/>
            <person name="Kaku N."/>
            <person name="Ueki K."/>
        </authorList>
    </citation>
    <scope>NUCLEOTIDE SEQUENCE [LARGE SCALE GENOMIC DNA]</scope>
    <source>
        <strain evidence="1 2">SN021</strain>
    </source>
</reference>
<evidence type="ECO:0000313" key="1">
    <source>
        <dbReference type="EMBL" id="BCJ96024.1"/>
    </source>
</evidence>
<protein>
    <submittedName>
        <fullName evidence="1">Uncharacterized protein</fullName>
    </submittedName>
</protein>
<dbReference type="RefSeq" id="WP_184092406.1">
    <property type="nucleotide sequence ID" value="NZ_AP023367.1"/>
</dbReference>
<gene>
    <name evidence="1" type="ORF">acsn021_35930</name>
</gene>